<evidence type="ECO:0000256" key="1">
    <source>
        <dbReference type="SAM" id="MobiDB-lite"/>
    </source>
</evidence>
<keyword evidence="3" id="KW-1185">Reference proteome</keyword>
<gene>
    <name evidence="2" type="ORF">E3C22_08085</name>
</gene>
<proteinExistence type="predicted"/>
<feature type="compositionally biased region" description="Basic and acidic residues" evidence="1">
    <location>
        <begin position="49"/>
        <end position="72"/>
    </location>
</feature>
<dbReference type="RefSeq" id="WP_134761861.1">
    <property type="nucleotide sequence ID" value="NZ_SOZD01000002.1"/>
</dbReference>
<protein>
    <submittedName>
        <fullName evidence="2">DUF1289 domain-containing protein</fullName>
    </submittedName>
</protein>
<sequence length="81" mass="8713">MAIESPCTLVCTIDPATGLCLGCRRTIDEIAGWASFAPDRRRAILADLAERPAPQERPDARPGKPSKQDPRPRSAVKADAS</sequence>
<reference evidence="2 3" key="1">
    <citation type="submission" date="2019-03" db="EMBL/GenBank/DDBJ databases">
        <title>Jiella endophytica sp. nov., a novel endophytic bacterium isolated from root of Ficus microcarpa Linn. f.</title>
        <authorList>
            <person name="Tuo L."/>
        </authorList>
    </citation>
    <scope>NUCLEOTIDE SEQUENCE [LARGE SCALE GENOMIC DNA]</scope>
    <source>
        <strain evidence="2 3">CBS5Q-3</strain>
    </source>
</reference>
<accession>A0A4Y8RNT2</accession>
<dbReference type="Proteomes" id="UP000298179">
    <property type="component" value="Unassembled WGS sequence"/>
</dbReference>
<dbReference type="OrthoDB" id="9811423at2"/>
<feature type="region of interest" description="Disordered" evidence="1">
    <location>
        <begin position="49"/>
        <end position="81"/>
    </location>
</feature>
<name>A0A4Y8RNT2_9HYPH</name>
<evidence type="ECO:0000313" key="2">
    <source>
        <dbReference type="EMBL" id="TFF25312.1"/>
    </source>
</evidence>
<dbReference type="InterPro" id="IPR010710">
    <property type="entry name" value="DUF1289"/>
</dbReference>
<evidence type="ECO:0000313" key="3">
    <source>
        <dbReference type="Proteomes" id="UP000298179"/>
    </source>
</evidence>
<organism evidence="2 3">
    <name type="scientific">Jiella endophytica</name>
    <dbReference type="NCBI Taxonomy" id="2558362"/>
    <lineage>
        <taxon>Bacteria</taxon>
        <taxon>Pseudomonadati</taxon>
        <taxon>Pseudomonadota</taxon>
        <taxon>Alphaproteobacteria</taxon>
        <taxon>Hyphomicrobiales</taxon>
        <taxon>Aurantimonadaceae</taxon>
        <taxon>Jiella</taxon>
    </lineage>
</organism>
<dbReference type="Pfam" id="PF06945">
    <property type="entry name" value="DUF1289"/>
    <property type="match status" value="1"/>
</dbReference>
<dbReference type="PANTHER" id="PTHR35175:SF2">
    <property type="entry name" value="DUF1289 DOMAIN-CONTAINING PROTEIN"/>
    <property type="match status" value="1"/>
</dbReference>
<comment type="caution">
    <text evidence="2">The sequence shown here is derived from an EMBL/GenBank/DDBJ whole genome shotgun (WGS) entry which is preliminary data.</text>
</comment>
<dbReference type="EMBL" id="SOZD01000002">
    <property type="protein sequence ID" value="TFF25312.1"/>
    <property type="molecule type" value="Genomic_DNA"/>
</dbReference>
<dbReference type="PANTHER" id="PTHR35175">
    <property type="entry name" value="DUF1289 DOMAIN-CONTAINING PROTEIN"/>
    <property type="match status" value="1"/>
</dbReference>
<dbReference type="AlphaFoldDB" id="A0A4Y8RNT2"/>